<protein>
    <submittedName>
        <fullName evidence="4">Uncharacterized protein</fullName>
    </submittedName>
</protein>
<feature type="region of interest" description="Disordered" evidence="3">
    <location>
        <begin position="705"/>
        <end position="725"/>
    </location>
</feature>
<feature type="region of interest" description="Disordered" evidence="3">
    <location>
        <begin position="585"/>
        <end position="687"/>
    </location>
</feature>
<dbReference type="InterPro" id="IPR015915">
    <property type="entry name" value="Kelch-typ_b-propeller"/>
</dbReference>
<comment type="caution">
    <text evidence="4">The sequence shown here is derived from an EMBL/GenBank/DDBJ whole genome shotgun (WGS) entry which is preliminary data.</text>
</comment>
<dbReference type="SUPFAM" id="SSF50965">
    <property type="entry name" value="Galactose oxidase, central domain"/>
    <property type="match status" value="1"/>
</dbReference>
<reference evidence="4" key="1">
    <citation type="submission" date="2021-10" db="EMBL/GenBank/DDBJ databases">
        <title>De novo Genome Assembly of Clathrus columnatus (Basidiomycota, Fungi) Using Illumina and Nanopore Sequence Data.</title>
        <authorList>
            <person name="Ogiso-Tanaka E."/>
            <person name="Itagaki H."/>
            <person name="Hosoya T."/>
            <person name="Hosaka K."/>
        </authorList>
    </citation>
    <scope>NUCLEOTIDE SEQUENCE</scope>
    <source>
        <strain evidence="4">MO-923</strain>
    </source>
</reference>
<keyword evidence="2" id="KW-0677">Repeat</keyword>
<evidence type="ECO:0000313" key="5">
    <source>
        <dbReference type="Proteomes" id="UP001050691"/>
    </source>
</evidence>
<feature type="compositionally biased region" description="Basic and acidic residues" evidence="3">
    <location>
        <begin position="892"/>
        <end position="914"/>
    </location>
</feature>
<feature type="compositionally biased region" description="Polar residues" evidence="3">
    <location>
        <begin position="852"/>
        <end position="865"/>
    </location>
</feature>
<evidence type="ECO:0000256" key="3">
    <source>
        <dbReference type="SAM" id="MobiDB-lite"/>
    </source>
</evidence>
<feature type="compositionally biased region" description="Polar residues" evidence="3">
    <location>
        <begin position="944"/>
        <end position="959"/>
    </location>
</feature>
<gene>
    <name evidence="4" type="ORF">Clacol_007676</name>
</gene>
<dbReference type="Pfam" id="PF24681">
    <property type="entry name" value="Kelch_KLHDC2_KLHL20_DRC7"/>
    <property type="match status" value="1"/>
</dbReference>
<dbReference type="PANTHER" id="PTHR43503:SF2">
    <property type="entry name" value="NEGATIVE REGULATOR OF SPORULATION MDS3-RELATED"/>
    <property type="match status" value="1"/>
</dbReference>
<keyword evidence="1" id="KW-0880">Kelch repeat</keyword>
<feature type="compositionally biased region" description="Polar residues" evidence="3">
    <location>
        <begin position="604"/>
        <end position="618"/>
    </location>
</feature>
<feature type="region of interest" description="Disordered" evidence="3">
    <location>
        <begin position="843"/>
        <end position="866"/>
    </location>
</feature>
<feature type="compositionally biased region" description="Polar residues" evidence="3">
    <location>
        <begin position="705"/>
        <end position="722"/>
    </location>
</feature>
<feature type="compositionally biased region" description="Polar residues" evidence="3">
    <location>
        <begin position="975"/>
        <end position="1004"/>
    </location>
</feature>
<dbReference type="GO" id="GO:0045454">
    <property type="term" value="P:cell redox homeostasis"/>
    <property type="evidence" value="ECO:0007669"/>
    <property type="project" value="TreeGrafter"/>
</dbReference>
<dbReference type="InterPro" id="IPR011333">
    <property type="entry name" value="SKP1/BTB/POZ_sf"/>
</dbReference>
<proteinExistence type="predicted"/>
<dbReference type="InterPro" id="IPR011043">
    <property type="entry name" value="Gal_Oxase/kelch_b-propeller"/>
</dbReference>
<keyword evidence="5" id="KW-1185">Reference proteome</keyword>
<dbReference type="GO" id="GO:0005829">
    <property type="term" value="C:cytosol"/>
    <property type="evidence" value="ECO:0007669"/>
    <property type="project" value="TreeGrafter"/>
</dbReference>
<feature type="compositionally biased region" description="Basic and acidic residues" evidence="3">
    <location>
        <begin position="1065"/>
        <end position="1074"/>
    </location>
</feature>
<feature type="compositionally biased region" description="Pro residues" evidence="3">
    <location>
        <begin position="1036"/>
        <end position="1047"/>
    </location>
</feature>
<dbReference type="Gene3D" id="3.30.710.10">
    <property type="entry name" value="Potassium Channel Kv1.1, Chain A"/>
    <property type="match status" value="1"/>
</dbReference>
<dbReference type="AlphaFoldDB" id="A0AAV5AIB1"/>
<evidence type="ECO:0000256" key="1">
    <source>
        <dbReference type="ARBA" id="ARBA00022441"/>
    </source>
</evidence>
<organism evidence="4 5">
    <name type="scientific">Clathrus columnatus</name>
    <dbReference type="NCBI Taxonomy" id="1419009"/>
    <lineage>
        <taxon>Eukaryota</taxon>
        <taxon>Fungi</taxon>
        <taxon>Dikarya</taxon>
        <taxon>Basidiomycota</taxon>
        <taxon>Agaricomycotina</taxon>
        <taxon>Agaricomycetes</taxon>
        <taxon>Phallomycetidae</taxon>
        <taxon>Phallales</taxon>
        <taxon>Clathraceae</taxon>
        <taxon>Clathrus</taxon>
    </lineage>
</organism>
<dbReference type="Proteomes" id="UP001050691">
    <property type="component" value="Unassembled WGS sequence"/>
</dbReference>
<dbReference type="Gene3D" id="2.120.10.80">
    <property type="entry name" value="Kelch-type beta propeller"/>
    <property type="match status" value="2"/>
</dbReference>
<dbReference type="EMBL" id="BPWL01000008">
    <property type="protein sequence ID" value="GJJ13422.1"/>
    <property type="molecule type" value="Genomic_DNA"/>
</dbReference>
<accession>A0AAV5AIB1</accession>
<name>A0AAV5AIB1_9AGAM</name>
<feature type="region of interest" description="Disordered" evidence="3">
    <location>
        <begin position="940"/>
        <end position="959"/>
    </location>
</feature>
<dbReference type="GO" id="GO:0005739">
    <property type="term" value="C:mitochondrion"/>
    <property type="evidence" value="ECO:0007669"/>
    <property type="project" value="TreeGrafter"/>
</dbReference>
<evidence type="ECO:0000256" key="2">
    <source>
        <dbReference type="ARBA" id="ARBA00022737"/>
    </source>
</evidence>
<feature type="region of interest" description="Disordered" evidence="3">
    <location>
        <begin position="887"/>
        <end position="925"/>
    </location>
</feature>
<dbReference type="PANTHER" id="PTHR43503">
    <property type="entry name" value="MCG48959-RELATED"/>
    <property type="match status" value="1"/>
</dbReference>
<evidence type="ECO:0000313" key="4">
    <source>
        <dbReference type="EMBL" id="GJJ13422.1"/>
    </source>
</evidence>
<feature type="region of interest" description="Disordered" evidence="3">
    <location>
        <begin position="975"/>
        <end position="1074"/>
    </location>
</feature>
<dbReference type="SUPFAM" id="SSF54695">
    <property type="entry name" value="POZ domain"/>
    <property type="match status" value="1"/>
</dbReference>
<sequence>MSIRDSASVTYKTVGSIPPKLVAWVNVSLQGASTTVAGDCMYLFGGKADSQETFHMYIFNLTTQTWSNIPQPDGPTPSPRYLHSTDLWNGYLVVFGGRVINNRNETPYVLDDIWFFSIIESRWILSSDSATSRPLPRYGHLSSISVDMLYIIGGQDKSDNWVDNIHIYDLNTRNWVHRCYIPYHCGTYRGLAASSNLRVINPSEDGYGPSIRFKPDTEPTVIPSTTPDSFVELTSSIPSTKEKPSEIHMYLNYDFTDLRRELRSFKPNNDPKSRFTLDDRTSDMYANLASSSSFPPALRFATGGIIGSHLVFSGIYITARYTISAWALDLRTLIWTKIDVPTILSTGSWARSVTWVSSNKLVVFGSCKGDLKDDYQNRLLRWDDAVYIDLEAYGIYQPPSQAMSNMARMIGLAALEDGAFADFEVVCDDGRKIPCSRDLLERRWNWFHEERKKWDAVVSSTTSESSPVPPLEVSQARFSIPRPDPRLTPRKLHLPEQYPIVVAFLQYLYTQSLMTPLQQAPAVLSALMLLAATYEIPHLMDLVTHAMHGALSRGRSKFASGIFDVASLVQRSGLRLRAFAIGRRPPVTLPTPPLESVKLREGSSDQGHSHPQSCQLNHQNHHKNCSQYTGSKPDKNDWDGDELLPSKRSHNYDRYGTTPNSVPAAGESATSGTIGIHSHGENVGSSIRRKQQEYSAYENLVTTGIATSDSGHGNYVPSPQSRLSRDDFHKVERIESSSNQQQPSPLIIDIILPVDSSSTPVSLEEDISGTAAIPRSQLDITISDRQREEMQLSELRYIVSETLRGVATGPYWRIEGSMRSNRKHEMGLGLSCINNVAPSISPSAQCRDDANSDSTSSACSHGSTGSDRKLDVFPSLGFGFGFEPNLSLGPISEERGETRDKGKGKEVIRDEDGPTPHPYPSPISMPAAGSATCLSFIPAKDESSSTSTPQLNGAHSGTFYHSSRQPVLLPTGVTNPNLASGSNINRSKTAQVAQNQLSNPTQRLSLRPAPGTVLTYGPLNSSSSPIKGSLSRETPAPRPLPHFPLTPPLTEVGRSISASPTPPSKSEKDLSARVDNERTITDPLVPRALAQDHFLLCLVKIEQVRASTQGL</sequence>
<dbReference type="SUPFAM" id="SSF117281">
    <property type="entry name" value="Kelch motif"/>
    <property type="match status" value="1"/>
</dbReference>